<dbReference type="EMBL" id="CAWUHB010000106">
    <property type="protein sequence ID" value="CAK7235930.1"/>
    <property type="molecule type" value="Genomic_DNA"/>
</dbReference>
<feature type="transmembrane region" description="Helical" evidence="8">
    <location>
        <begin position="217"/>
        <end position="244"/>
    </location>
</feature>
<feature type="transmembrane region" description="Helical" evidence="8">
    <location>
        <begin position="557"/>
        <end position="576"/>
    </location>
</feature>
<feature type="compositionally biased region" description="Low complexity" evidence="7">
    <location>
        <begin position="771"/>
        <end position="788"/>
    </location>
</feature>
<keyword evidence="4 8" id="KW-0812">Transmembrane</keyword>
<evidence type="ECO:0000259" key="9">
    <source>
        <dbReference type="PROSITE" id="PS50850"/>
    </source>
</evidence>
<keyword evidence="11" id="KW-1185">Reference proteome</keyword>
<dbReference type="SUPFAM" id="SSF103473">
    <property type="entry name" value="MFS general substrate transporter"/>
    <property type="match status" value="1"/>
</dbReference>
<feature type="compositionally biased region" description="Basic and acidic residues" evidence="7">
    <location>
        <begin position="844"/>
        <end position="853"/>
    </location>
</feature>
<keyword evidence="6 8" id="KW-0472">Membrane</keyword>
<sequence length="974" mass="102603">MDMLPEPAMTGPAVSSGRTYGGNRAFHNFANDYSHISDPNLRRRLALSEIDKVPLGLYHVRAVAVAGVGFFLDSYDIFAISMVTNLWGLVFWGGSDANASAAVAATAASYGYGSNNGNLPDPVNQAVKASTSAGIIVGQLLFGWLADVMGRRRVYGIELAVIVLATLGCALASPSPAMSSTGLLVFWRVIMGIGIGGDYPLSSVITSEFAPTRWRGAMVASVFSMQGFGQLLSAIVALVVTAAFRSEFVGITSAAQCGPGCRAAADRCWRIIVGFGALPACFALYYRVTIPETPRYTFDVAHDVEKADADIRAYMASERQGEVDPVVQARLKRLAGPVMASGPGATVPPASWADVRNYFCGRGNLHHLRMLLGTMFSWFFLDLAFYGLALNNAVVLEAIGYSTGANLYKVLYNNAVGTIILACAGSLPGYWTAVLTIDTIGRKPLQVFGFLILTVLFCIMGFAFHRLSETAMLGLYVVAQFFFNWGPNTTTFVIPGECFPTRYRSTAHGLSAAMGKIGAILAQVISIPILSRDAPPNCSTSSSGASGSSCSPWLNRLMQIFALFMLCGTLVSLICIPETKGITLEELSGEAPTSYNAGRNGSIGGGSGGGSGSRGGGILGAGARRRRHHHQRQSTPDTAGNAKNGAAVSSSSSAIVANFVQEPLRWNPFAGGQPAGFLYPRMGARRYRRRRIFGRWFGGAGAALRGAATRSASGRHDNYGGPGFDAGGMGDDDDDTRVDIMTSPELAAQREAARTNKGGRKVSSTNGNHDSSSNNNNNKNNKNKNNSSGAPSRTYSGRHLLSRGGASSRNRDRDSAASTATIATNTNNMFVYGLGSASASSNKAESHSSHDSGEPVSRPGSRRGGGGGRRGGAHPLHPAFRADTGNNNVSEDGEITFGGLAHPPRTAGQRYGRATTTSDDFSVDGDNAGLGGGAGVFPGWGAGWGRIDRSGMGQTTSDNALEDIRLHDVGRLLR</sequence>
<dbReference type="InterPro" id="IPR004738">
    <property type="entry name" value="Phos_permease"/>
</dbReference>
<dbReference type="Proteomes" id="UP001642405">
    <property type="component" value="Unassembled WGS sequence"/>
</dbReference>
<feature type="region of interest" description="Disordered" evidence="7">
    <location>
        <begin position="590"/>
        <end position="646"/>
    </location>
</feature>
<dbReference type="CDD" id="cd17364">
    <property type="entry name" value="MFS_PhT"/>
    <property type="match status" value="1"/>
</dbReference>
<feature type="region of interest" description="Disordered" evidence="7">
    <location>
        <begin position="709"/>
        <end position="820"/>
    </location>
</feature>
<dbReference type="Gene3D" id="1.20.1250.20">
    <property type="entry name" value="MFS general substrate transporter like domains"/>
    <property type="match status" value="2"/>
</dbReference>
<feature type="compositionally biased region" description="Basic residues" evidence="7">
    <location>
        <begin position="623"/>
        <end position="632"/>
    </location>
</feature>
<feature type="transmembrane region" description="Helical" evidence="8">
    <location>
        <begin position="445"/>
        <end position="464"/>
    </location>
</feature>
<feature type="transmembrane region" description="Helical" evidence="8">
    <location>
        <begin position="371"/>
        <end position="390"/>
    </location>
</feature>
<evidence type="ECO:0000256" key="7">
    <source>
        <dbReference type="SAM" id="MobiDB-lite"/>
    </source>
</evidence>
<feature type="transmembrane region" description="Helical" evidence="8">
    <location>
        <begin position="154"/>
        <end position="173"/>
    </location>
</feature>
<feature type="transmembrane region" description="Helical" evidence="8">
    <location>
        <begin position="269"/>
        <end position="286"/>
    </location>
</feature>
<dbReference type="Pfam" id="PF00083">
    <property type="entry name" value="Sugar_tr"/>
    <property type="match status" value="1"/>
</dbReference>
<evidence type="ECO:0000256" key="5">
    <source>
        <dbReference type="ARBA" id="ARBA00022989"/>
    </source>
</evidence>
<evidence type="ECO:0000256" key="3">
    <source>
        <dbReference type="ARBA" id="ARBA00022592"/>
    </source>
</evidence>
<dbReference type="InterPro" id="IPR005828">
    <property type="entry name" value="MFS_sugar_transport-like"/>
</dbReference>
<feature type="domain" description="Major facilitator superfamily (MFS) profile" evidence="9">
    <location>
        <begin position="62"/>
        <end position="580"/>
    </location>
</feature>
<evidence type="ECO:0000256" key="4">
    <source>
        <dbReference type="ARBA" id="ARBA00022692"/>
    </source>
</evidence>
<evidence type="ECO:0000256" key="2">
    <source>
        <dbReference type="ARBA" id="ARBA00022448"/>
    </source>
</evidence>
<dbReference type="InterPro" id="IPR036259">
    <property type="entry name" value="MFS_trans_sf"/>
</dbReference>
<protein>
    <recommendedName>
        <fullName evidence="9">Major facilitator superfamily (MFS) profile domain-containing protein</fullName>
    </recommendedName>
</protein>
<accession>A0ABP0CUY3</accession>
<feature type="region of interest" description="Disordered" evidence="7">
    <location>
        <begin position="839"/>
        <end position="890"/>
    </location>
</feature>
<dbReference type="InterPro" id="IPR005829">
    <property type="entry name" value="Sugar_transporter_CS"/>
</dbReference>
<dbReference type="PROSITE" id="PS00217">
    <property type="entry name" value="SUGAR_TRANSPORT_2"/>
    <property type="match status" value="1"/>
</dbReference>
<keyword evidence="2" id="KW-0813">Transport</keyword>
<dbReference type="PROSITE" id="PS50850">
    <property type="entry name" value="MFS"/>
    <property type="match status" value="1"/>
</dbReference>
<dbReference type="NCBIfam" id="TIGR00887">
    <property type="entry name" value="2A0109"/>
    <property type="match status" value="1"/>
</dbReference>
<evidence type="ECO:0000256" key="1">
    <source>
        <dbReference type="ARBA" id="ARBA00004141"/>
    </source>
</evidence>
<evidence type="ECO:0000313" key="10">
    <source>
        <dbReference type="EMBL" id="CAK7235930.1"/>
    </source>
</evidence>
<gene>
    <name evidence="10" type="ORF">SCUCBS95973_009433</name>
</gene>
<reference evidence="10 11" key="1">
    <citation type="submission" date="2024-01" db="EMBL/GenBank/DDBJ databases">
        <authorList>
            <person name="Allen C."/>
            <person name="Tagirdzhanova G."/>
        </authorList>
    </citation>
    <scope>NUCLEOTIDE SEQUENCE [LARGE SCALE GENOMIC DNA]</scope>
</reference>
<comment type="caution">
    <text evidence="10">The sequence shown here is derived from an EMBL/GenBank/DDBJ whole genome shotgun (WGS) entry which is preliminary data.</text>
</comment>
<name>A0ABP0CUY3_9PEZI</name>
<dbReference type="PANTHER" id="PTHR24064">
    <property type="entry name" value="SOLUTE CARRIER FAMILY 22 MEMBER"/>
    <property type="match status" value="1"/>
</dbReference>
<organism evidence="10 11">
    <name type="scientific">Sporothrix curviconia</name>
    <dbReference type="NCBI Taxonomy" id="1260050"/>
    <lineage>
        <taxon>Eukaryota</taxon>
        <taxon>Fungi</taxon>
        <taxon>Dikarya</taxon>
        <taxon>Ascomycota</taxon>
        <taxon>Pezizomycotina</taxon>
        <taxon>Sordariomycetes</taxon>
        <taxon>Sordariomycetidae</taxon>
        <taxon>Ophiostomatales</taxon>
        <taxon>Ophiostomataceae</taxon>
        <taxon>Sporothrix</taxon>
    </lineage>
</organism>
<dbReference type="InterPro" id="IPR020846">
    <property type="entry name" value="MFS_dom"/>
</dbReference>
<feature type="compositionally biased region" description="Gly residues" evidence="7">
    <location>
        <begin position="720"/>
        <end position="729"/>
    </location>
</feature>
<proteinExistence type="predicted"/>
<comment type="subcellular location">
    <subcellularLocation>
        <location evidence="1">Membrane</location>
        <topology evidence="1">Multi-pass membrane protein</topology>
    </subcellularLocation>
</comment>
<evidence type="ECO:0000256" key="8">
    <source>
        <dbReference type="SAM" id="Phobius"/>
    </source>
</evidence>
<feature type="transmembrane region" description="Helical" evidence="8">
    <location>
        <begin position="410"/>
        <end position="433"/>
    </location>
</feature>
<keyword evidence="5 8" id="KW-1133">Transmembrane helix</keyword>
<feature type="compositionally biased region" description="Gly residues" evidence="7">
    <location>
        <begin position="601"/>
        <end position="620"/>
    </location>
</feature>
<evidence type="ECO:0000313" key="11">
    <source>
        <dbReference type="Proteomes" id="UP001642405"/>
    </source>
</evidence>
<evidence type="ECO:0000256" key="6">
    <source>
        <dbReference type="ARBA" id="ARBA00023136"/>
    </source>
</evidence>
<keyword evidence="3" id="KW-0592">Phosphate transport</keyword>